<dbReference type="InParanoid" id="A0A0D2JJL4"/>
<dbReference type="InterPro" id="IPR004639">
    <property type="entry name" value="4pyrrol_synth_GluAld_NH2Trfase"/>
</dbReference>
<gene>
    <name evidence="7" type="primary">hemL</name>
    <name evidence="8" type="ORF">X474_00635</name>
</gene>
<dbReference type="AlphaFoldDB" id="A0A0D2JJL4"/>
<dbReference type="STRING" id="1429043.X474_00635"/>
<accession>A0A0D2JJL4</accession>
<dbReference type="Proteomes" id="UP000032233">
    <property type="component" value="Unassembled WGS sequence"/>
</dbReference>
<dbReference type="InterPro" id="IPR015421">
    <property type="entry name" value="PyrdxlP-dep_Trfase_major"/>
</dbReference>
<evidence type="ECO:0000256" key="3">
    <source>
        <dbReference type="ARBA" id="ARBA00008981"/>
    </source>
</evidence>
<dbReference type="FunCoup" id="A0A0D2JJL4">
    <property type="interactions" value="569"/>
</dbReference>
<dbReference type="PANTHER" id="PTHR43713:SF3">
    <property type="entry name" value="GLUTAMATE-1-SEMIALDEHYDE 2,1-AMINOMUTASE 1, CHLOROPLASTIC-RELATED"/>
    <property type="match status" value="1"/>
</dbReference>
<keyword evidence="7" id="KW-0963">Cytoplasm</keyword>
<dbReference type="CDD" id="cd00610">
    <property type="entry name" value="OAT_like"/>
    <property type="match status" value="1"/>
</dbReference>
<comment type="subunit">
    <text evidence="7">Homodimer.</text>
</comment>
<keyword evidence="8" id="KW-0808">Transferase</keyword>
<dbReference type="OrthoDB" id="9801052at2"/>
<dbReference type="HAMAP" id="MF_00375">
    <property type="entry name" value="HemL_aminotrans_3"/>
    <property type="match status" value="1"/>
</dbReference>
<dbReference type="EMBL" id="AZAC01000001">
    <property type="protein sequence ID" value="KIX15851.1"/>
    <property type="molecule type" value="Genomic_DNA"/>
</dbReference>
<dbReference type="NCBIfam" id="TIGR00713">
    <property type="entry name" value="hemL"/>
    <property type="match status" value="1"/>
</dbReference>
<comment type="subcellular location">
    <subcellularLocation>
        <location evidence="7">Cytoplasm</location>
    </subcellularLocation>
</comment>
<dbReference type="Pfam" id="PF00202">
    <property type="entry name" value="Aminotran_3"/>
    <property type="match status" value="1"/>
</dbReference>
<evidence type="ECO:0000256" key="4">
    <source>
        <dbReference type="ARBA" id="ARBA00022898"/>
    </source>
</evidence>
<dbReference type="PATRIC" id="fig|1429043.3.peg.130"/>
<dbReference type="InterPro" id="IPR049704">
    <property type="entry name" value="Aminotrans_3_PPA_site"/>
</dbReference>
<keyword evidence="5 7" id="KW-0413">Isomerase</keyword>
<dbReference type="SUPFAM" id="SSF53383">
    <property type="entry name" value="PLP-dependent transferases"/>
    <property type="match status" value="1"/>
</dbReference>
<dbReference type="GO" id="GO:0008483">
    <property type="term" value="F:transaminase activity"/>
    <property type="evidence" value="ECO:0007669"/>
    <property type="project" value="UniProtKB-KW"/>
</dbReference>
<evidence type="ECO:0000256" key="2">
    <source>
        <dbReference type="ARBA" id="ARBA00004819"/>
    </source>
</evidence>
<keyword evidence="6 7" id="KW-0627">Porphyrin biosynthesis</keyword>
<dbReference type="PROSITE" id="PS00600">
    <property type="entry name" value="AA_TRANSFER_CLASS_3"/>
    <property type="match status" value="1"/>
</dbReference>
<dbReference type="Gene3D" id="3.40.640.10">
    <property type="entry name" value="Type I PLP-dependent aspartate aminotransferase-like (Major domain)"/>
    <property type="match status" value="1"/>
</dbReference>
<dbReference type="UniPathway" id="UPA00251">
    <property type="reaction ID" value="UER00317"/>
</dbReference>
<sequence>MTNIRSQELWTRAQKVIPGGVNSPVRAMASVGLTPPFIKSAQGCRVMDVDGNKYIDCVGSWGPLILGHAHPEVVEAVTKAAEKGTSFGASTQAEVEFAEKLCASVPSLEQVRLVSSGTEATMSAIRLARGATGRNKIIKFEGCYHGHSDGLLVAAGSGLITLGIPSSPGVPEEMTSLTLNLPYNDLDAITQAFEQHSREIAAVIVEPVAGNMGVVPPAPGFLEGLRALCDKYGTILIFDEVITGFRLALGGAQEHFGITPDLTCLGKIIGGGLPVAAYGGKKDIMSQIAPCGPVYQAGTLSGNPLATAAGLAVLELLQGYGVYDQLEEKAARLFSGMLELFEEKGLDHTGNRVGSMFTVFFQKGPVTDYASAAKSDTELFARYYRALLAKGVYMAPSPFEATFVSLAHQEDDIDQILGVCNQALEEITS</sequence>
<feature type="modified residue" description="N6-(pyridoxal phosphate)lysine" evidence="7">
    <location>
        <position position="267"/>
    </location>
</feature>
<dbReference type="RefSeq" id="WP_044346111.1">
    <property type="nucleotide sequence ID" value="NZ_AZAC01000001.1"/>
</dbReference>
<comment type="pathway">
    <text evidence="2">Porphyrin-containing compound metabolism; protoporphyrin-IX biosynthesis; 5-aminolevulinate from L-glutamyl-tRNA(Glu): step 2/2.</text>
</comment>
<evidence type="ECO:0000313" key="9">
    <source>
        <dbReference type="Proteomes" id="UP000032233"/>
    </source>
</evidence>
<comment type="caution">
    <text evidence="8">The sequence shown here is derived from an EMBL/GenBank/DDBJ whole genome shotgun (WGS) entry which is preliminary data.</text>
</comment>
<dbReference type="NCBIfam" id="NF000818">
    <property type="entry name" value="PRK00062.1"/>
    <property type="match status" value="1"/>
</dbReference>
<evidence type="ECO:0000256" key="5">
    <source>
        <dbReference type="ARBA" id="ARBA00023235"/>
    </source>
</evidence>
<organism evidence="8 9">
    <name type="scientific">Dethiosulfatarculus sandiegensis</name>
    <dbReference type="NCBI Taxonomy" id="1429043"/>
    <lineage>
        <taxon>Bacteria</taxon>
        <taxon>Pseudomonadati</taxon>
        <taxon>Thermodesulfobacteriota</taxon>
        <taxon>Desulfarculia</taxon>
        <taxon>Desulfarculales</taxon>
        <taxon>Desulfarculaceae</taxon>
        <taxon>Dethiosulfatarculus</taxon>
    </lineage>
</organism>
<keyword evidence="8" id="KW-0032">Aminotransferase</keyword>
<dbReference type="GO" id="GO:0005737">
    <property type="term" value="C:cytoplasm"/>
    <property type="evidence" value="ECO:0007669"/>
    <property type="project" value="UniProtKB-SubCell"/>
</dbReference>
<dbReference type="GO" id="GO:0030170">
    <property type="term" value="F:pyridoxal phosphate binding"/>
    <property type="evidence" value="ECO:0007669"/>
    <property type="project" value="InterPro"/>
</dbReference>
<comment type="cofactor">
    <cofactor evidence="1 7">
        <name>pyridoxal 5'-phosphate</name>
        <dbReference type="ChEBI" id="CHEBI:597326"/>
    </cofactor>
</comment>
<dbReference type="InterPro" id="IPR005814">
    <property type="entry name" value="Aminotrans_3"/>
</dbReference>
<dbReference type="InterPro" id="IPR015422">
    <property type="entry name" value="PyrdxlP-dep_Trfase_small"/>
</dbReference>
<dbReference type="GO" id="GO:0006782">
    <property type="term" value="P:protoporphyrinogen IX biosynthetic process"/>
    <property type="evidence" value="ECO:0007669"/>
    <property type="project" value="UniProtKB-UniRule"/>
</dbReference>
<dbReference type="InterPro" id="IPR015424">
    <property type="entry name" value="PyrdxlP-dep_Trfase"/>
</dbReference>
<dbReference type="FunFam" id="3.40.640.10:FF:000021">
    <property type="entry name" value="Glutamate-1-semialdehyde 2,1-aminomutase"/>
    <property type="match status" value="1"/>
</dbReference>
<dbReference type="PANTHER" id="PTHR43713">
    <property type="entry name" value="GLUTAMATE-1-SEMIALDEHYDE 2,1-AMINOMUTASE"/>
    <property type="match status" value="1"/>
</dbReference>
<keyword evidence="4 7" id="KW-0663">Pyridoxal phosphate</keyword>
<evidence type="ECO:0000313" key="8">
    <source>
        <dbReference type="EMBL" id="KIX15851.1"/>
    </source>
</evidence>
<dbReference type="Gene3D" id="3.90.1150.10">
    <property type="entry name" value="Aspartate Aminotransferase, domain 1"/>
    <property type="match status" value="1"/>
</dbReference>
<dbReference type="GO" id="GO:0042286">
    <property type="term" value="F:glutamate-1-semialdehyde 2,1-aminomutase activity"/>
    <property type="evidence" value="ECO:0007669"/>
    <property type="project" value="UniProtKB-UniRule"/>
</dbReference>
<proteinExistence type="inferred from homology"/>
<protein>
    <recommendedName>
        <fullName evidence="7">Glutamate-1-semialdehyde 2,1-aminomutase</fullName>
        <shortName evidence="7">GSA</shortName>
        <ecNumber evidence="7">5.4.3.8</ecNumber>
    </recommendedName>
    <alternativeName>
        <fullName evidence="7">Glutamate-1-semialdehyde aminotransferase</fullName>
        <shortName evidence="7">GSA-AT</shortName>
    </alternativeName>
</protein>
<evidence type="ECO:0000256" key="6">
    <source>
        <dbReference type="ARBA" id="ARBA00023244"/>
    </source>
</evidence>
<keyword evidence="9" id="KW-1185">Reference proteome</keyword>
<evidence type="ECO:0000256" key="7">
    <source>
        <dbReference type="HAMAP-Rule" id="MF_00375"/>
    </source>
</evidence>
<evidence type="ECO:0000256" key="1">
    <source>
        <dbReference type="ARBA" id="ARBA00001933"/>
    </source>
</evidence>
<name>A0A0D2JJL4_9BACT</name>
<comment type="similarity">
    <text evidence="3 7">Belongs to the class-III pyridoxal-phosphate-dependent aminotransferase family. HemL subfamily.</text>
</comment>
<comment type="catalytic activity">
    <reaction evidence="7">
        <text>(S)-4-amino-5-oxopentanoate = 5-aminolevulinate</text>
        <dbReference type="Rhea" id="RHEA:14265"/>
        <dbReference type="ChEBI" id="CHEBI:57501"/>
        <dbReference type="ChEBI" id="CHEBI:356416"/>
        <dbReference type="EC" id="5.4.3.8"/>
    </reaction>
</comment>
<dbReference type="EC" id="5.4.3.8" evidence="7"/>
<reference evidence="8 9" key="1">
    <citation type="submission" date="2013-11" db="EMBL/GenBank/DDBJ databases">
        <title>Metagenomic analysis of a methanogenic consortium involved in long chain n-alkane degradation.</title>
        <authorList>
            <person name="Davidova I.A."/>
            <person name="Callaghan A.V."/>
            <person name="Wawrik B."/>
            <person name="Pruitt S."/>
            <person name="Marks C."/>
            <person name="Duncan K.E."/>
            <person name="Suflita J.M."/>
        </authorList>
    </citation>
    <scope>NUCLEOTIDE SEQUENCE [LARGE SCALE GENOMIC DNA]</scope>
    <source>
        <strain evidence="8 9">SPR</strain>
    </source>
</reference>